<dbReference type="Proteomes" id="UP000075635">
    <property type="component" value="Unassembled WGS sequence"/>
</dbReference>
<evidence type="ECO:0000256" key="1">
    <source>
        <dbReference type="SAM" id="MobiDB-lite"/>
    </source>
</evidence>
<comment type="caution">
    <text evidence="2">The sequence shown here is derived from an EMBL/GenBank/DDBJ whole genome shotgun (WGS) entry which is preliminary data.</text>
</comment>
<protein>
    <submittedName>
        <fullName evidence="2">Uncharacterized protein</fullName>
    </submittedName>
</protein>
<feature type="compositionally biased region" description="Low complexity" evidence="1">
    <location>
        <begin position="14"/>
        <end position="29"/>
    </location>
</feature>
<feature type="region of interest" description="Disordered" evidence="1">
    <location>
        <begin position="1"/>
        <end position="41"/>
    </location>
</feature>
<accession>A0A150SET2</accession>
<gene>
    <name evidence="2" type="ORF">BE17_00615</name>
</gene>
<evidence type="ECO:0000313" key="3">
    <source>
        <dbReference type="Proteomes" id="UP000075635"/>
    </source>
</evidence>
<reference evidence="2 3" key="1">
    <citation type="submission" date="2014-02" db="EMBL/GenBank/DDBJ databases">
        <title>The small core and large imbalanced accessory genome model reveals a collaborative survival strategy of Sorangium cellulosum strains in nature.</title>
        <authorList>
            <person name="Han K."/>
            <person name="Peng R."/>
            <person name="Blom J."/>
            <person name="Li Y.-Z."/>
        </authorList>
    </citation>
    <scope>NUCLEOTIDE SEQUENCE [LARGE SCALE GENOMIC DNA]</scope>
    <source>
        <strain evidence="2 3">So0011-07</strain>
    </source>
</reference>
<dbReference type="AlphaFoldDB" id="A0A150SET2"/>
<feature type="non-terminal residue" evidence="2">
    <location>
        <position position="1"/>
    </location>
</feature>
<feature type="compositionally biased region" description="Pro residues" evidence="1">
    <location>
        <begin position="32"/>
        <end position="41"/>
    </location>
</feature>
<feature type="compositionally biased region" description="Gly residues" evidence="1">
    <location>
        <begin position="1"/>
        <end position="13"/>
    </location>
</feature>
<organism evidence="2 3">
    <name type="scientific">Sorangium cellulosum</name>
    <name type="common">Polyangium cellulosum</name>
    <dbReference type="NCBI Taxonomy" id="56"/>
    <lineage>
        <taxon>Bacteria</taxon>
        <taxon>Pseudomonadati</taxon>
        <taxon>Myxococcota</taxon>
        <taxon>Polyangia</taxon>
        <taxon>Polyangiales</taxon>
        <taxon>Polyangiaceae</taxon>
        <taxon>Sorangium</taxon>
    </lineage>
</organism>
<dbReference type="EMBL" id="JEMB01001064">
    <property type="protein sequence ID" value="KYF90975.1"/>
    <property type="molecule type" value="Genomic_DNA"/>
</dbReference>
<name>A0A150SET2_SORCE</name>
<sequence length="139" mass="14593">QAASGKGRGGSGGPPTSRSPSEPPGSGERPPARPGRPPCKPAKPYLRAIGFECDATALAAHEAPLADMIPLLFRGESDPVLGILQSIARDTTIISIALRDNESDIREEIDMALHVLGERAKVAAELYNRMPTGGEGDVR</sequence>
<evidence type="ECO:0000313" key="2">
    <source>
        <dbReference type="EMBL" id="KYF90975.1"/>
    </source>
</evidence>
<proteinExistence type="predicted"/>